<evidence type="ECO:0000313" key="5">
    <source>
        <dbReference type="Proteomes" id="UP000216339"/>
    </source>
</evidence>
<dbReference type="Gene3D" id="3.20.20.30">
    <property type="entry name" value="Luciferase-like domain"/>
    <property type="match status" value="1"/>
</dbReference>
<dbReference type="PANTHER" id="PTHR30137">
    <property type="entry name" value="LUCIFERASE-LIKE MONOOXYGENASE"/>
    <property type="match status" value="1"/>
</dbReference>
<dbReference type="EMBL" id="MQWD01000001">
    <property type="protein sequence ID" value="PAP75627.1"/>
    <property type="molecule type" value="Genomic_DNA"/>
</dbReference>
<dbReference type="AlphaFoldDB" id="A0A271IWZ4"/>
<evidence type="ECO:0000313" key="4">
    <source>
        <dbReference type="EMBL" id="PAP75627.1"/>
    </source>
</evidence>
<feature type="domain" description="Luciferase-like" evidence="3">
    <location>
        <begin position="10"/>
        <end position="303"/>
    </location>
</feature>
<dbReference type="Proteomes" id="UP000216339">
    <property type="component" value="Unassembled WGS sequence"/>
</dbReference>
<comment type="similarity">
    <text evidence="1">To bacterial alkanal monooxygenase alpha and beta chains.</text>
</comment>
<reference evidence="4 5" key="1">
    <citation type="submission" date="2016-11" db="EMBL/GenBank/DDBJ databases">
        <title>Study of marine rhodopsin-containing bacteria.</title>
        <authorList>
            <person name="Yoshizawa S."/>
            <person name="Kumagai Y."/>
            <person name="Kogure K."/>
        </authorList>
    </citation>
    <scope>NUCLEOTIDE SEQUENCE [LARGE SCALE GENOMIC DNA]</scope>
    <source>
        <strain evidence="4 5">SAORIC-28</strain>
    </source>
</reference>
<dbReference type="Pfam" id="PF00296">
    <property type="entry name" value="Bac_luciferase"/>
    <property type="match status" value="1"/>
</dbReference>
<proteinExistence type="predicted"/>
<dbReference type="RefSeq" id="WP_095509268.1">
    <property type="nucleotide sequence ID" value="NZ_MQWD01000001.1"/>
</dbReference>
<evidence type="ECO:0000259" key="3">
    <source>
        <dbReference type="Pfam" id="PF00296"/>
    </source>
</evidence>
<dbReference type="NCBIfam" id="TIGR03558">
    <property type="entry name" value="oxido_grp_1"/>
    <property type="match status" value="1"/>
</dbReference>
<keyword evidence="5" id="KW-1185">Reference proteome</keyword>
<dbReference type="GO" id="GO:0005829">
    <property type="term" value="C:cytosol"/>
    <property type="evidence" value="ECO:0007669"/>
    <property type="project" value="TreeGrafter"/>
</dbReference>
<dbReference type="InterPro" id="IPR050766">
    <property type="entry name" value="Bact_Lucif_Oxidored"/>
</dbReference>
<evidence type="ECO:0000256" key="1">
    <source>
        <dbReference type="ARBA" id="ARBA00007789"/>
    </source>
</evidence>
<accession>A0A271IWZ4</accession>
<evidence type="ECO:0000256" key="2">
    <source>
        <dbReference type="ARBA" id="ARBA00074555"/>
    </source>
</evidence>
<comment type="caution">
    <text evidence="4">The sequence shown here is derived from an EMBL/GenBank/DDBJ whole genome shotgun (WGS) entry which is preliminary data.</text>
</comment>
<dbReference type="SUPFAM" id="SSF51679">
    <property type="entry name" value="Bacterial luciferase-like"/>
    <property type="match status" value="1"/>
</dbReference>
<dbReference type="PANTHER" id="PTHR30137:SF6">
    <property type="entry name" value="LUCIFERASE-LIKE MONOOXYGENASE"/>
    <property type="match status" value="1"/>
</dbReference>
<dbReference type="InterPro" id="IPR036661">
    <property type="entry name" value="Luciferase-like_sf"/>
</dbReference>
<gene>
    <name evidence="4" type="ORF">BSZ37_03840</name>
</gene>
<dbReference type="GO" id="GO:0016705">
    <property type="term" value="F:oxidoreductase activity, acting on paired donors, with incorporation or reduction of molecular oxygen"/>
    <property type="evidence" value="ECO:0007669"/>
    <property type="project" value="InterPro"/>
</dbReference>
<dbReference type="OrthoDB" id="9780518at2"/>
<organism evidence="4 5">
    <name type="scientific">Rubrivirga marina</name>
    <dbReference type="NCBI Taxonomy" id="1196024"/>
    <lineage>
        <taxon>Bacteria</taxon>
        <taxon>Pseudomonadati</taxon>
        <taxon>Rhodothermota</taxon>
        <taxon>Rhodothermia</taxon>
        <taxon>Rhodothermales</taxon>
        <taxon>Rubricoccaceae</taxon>
        <taxon>Rubrivirga</taxon>
    </lineage>
</organism>
<name>A0A271IWZ4_9BACT</name>
<dbReference type="InterPro" id="IPR011251">
    <property type="entry name" value="Luciferase-like_dom"/>
</dbReference>
<dbReference type="InterPro" id="IPR019949">
    <property type="entry name" value="CmoO-like"/>
</dbReference>
<sequence>MSLALSVLDLVPITSGSTASEALRRTVDLARLADRLGYTRLWFAEHHGMPSIASSSPEVVITHVAGATERIRVGSGGVMLPNHAPLLVAERFHTLEALFPGRIDLGLGRAPGTDPTHIRALRSFDAEQFPHQLAELVTLSRGGFAADHPFADVTVTPGGVSLPPIWLLGSSGASARFAGTNGLGYAFASHFSPTPAAPALRAYREAFAPSEAFPEPHAILAAAVVCAETDAEARRLASTMELAWARIRTGRFETLPSPEEALAHDYSPAEQHAVQLYRQLSVVGDPETVRAELTRRAEAAGADEVMLTTNVFDPAARLRSFELVAEAFDLAPAVAA</sequence>
<dbReference type="FunFam" id="3.20.20.30:FF:000002">
    <property type="entry name" value="LLM class flavin-dependent oxidoreductase"/>
    <property type="match status" value="1"/>
</dbReference>
<protein>
    <recommendedName>
        <fullName evidence="2">Luciferase-like monooxygenase</fullName>
    </recommendedName>
</protein>
<dbReference type="CDD" id="cd00347">
    <property type="entry name" value="Flavin_utilizing_monoxygenases"/>
    <property type="match status" value="1"/>
</dbReference>